<organism evidence="1 2">
    <name type="scientific">Cylindrotheca closterium</name>
    <dbReference type="NCBI Taxonomy" id="2856"/>
    <lineage>
        <taxon>Eukaryota</taxon>
        <taxon>Sar</taxon>
        <taxon>Stramenopiles</taxon>
        <taxon>Ochrophyta</taxon>
        <taxon>Bacillariophyta</taxon>
        <taxon>Bacillariophyceae</taxon>
        <taxon>Bacillariophycidae</taxon>
        <taxon>Bacillariales</taxon>
        <taxon>Bacillariaceae</taxon>
        <taxon>Cylindrotheca</taxon>
    </lineage>
</organism>
<name>A0AAD2GD34_9STRA</name>
<evidence type="ECO:0000313" key="1">
    <source>
        <dbReference type="EMBL" id="CAJ1970379.1"/>
    </source>
</evidence>
<accession>A0AAD2GD34</accession>
<dbReference type="AlphaFoldDB" id="A0AAD2GD34"/>
<sequence length="201" mass="23343">MLVASLLFYKKIRADLKGVGFNFNPYNPCVANHDVYEKQQTIRFHVDDLLSSHAMPKVNDEFLVWLNETYRSYKECISTCDNVHVYLGMTLDFSKKGKLKICMDDYVKRMLDEFPVKFGESDHQETPAGNTLLDFGNRQKLDTARQEVFHSFVAKGLFLSKRARLNILHTILILASQVREPNESDWKKIVCLMRYLHSTQG</sequence>
<proteinExistence type="predicted"/>
<protein>
    <submittedName>
        <fullName evidence="1">Uncharacterized protein</fullName>
    </submittedName>
</protein>
<dbReference type="Proteomes" id="UP001295423">
    <property type="component" value="Unassembled WGS sequence"/>
</dbReference>
<dbReference type="EMBL" id="CAKOGP040002503">
    <property type="protein sequence ID" value="CAJ1970379.1"/>
    <property type="molecule type" value="Genomic_DNA"/>
</dbReference>
<keyword evidence="2" id="KW-1185">Reference proteome</keyword>
<gene>
    <name evidence="1" type="ORF">CYCCA115_LOCUS24398</name>
</gene>
<reference evidence="1" key="1">
    <citation type="submission" date="2023-08" db="EMBL/GenBank/DDBJ databases">
        <authorList>
            <person name="Audoor S."/>
            <person name="Bilcke G."/>
        </authorList>
    </citation>
    <scope>NUCLEOTIDE SEQUENCE</scope>
</reference>
<evidence type="ECO:0000313" key="2">
    <source>
        <dbReference type="Proteomes" id="UP001295423"/>
    </source>
</evidence>
<comment type="caution">
    <text evidence="1">The sequence shown here is derived from an EMBL/GenBank/DDBJ whole genome shotgun (WGS) entry which is preliminary data.</text>
</comment>